<feature type="region of interest" description="Domain III" evidence="6">
    <location>
        <begin position="151"/>
        <end position="195"/>
    </location>
</feature>
<dbReference type="Pfam" id="PF14520">
    <property type="entry name" value="HHH_5"/>
    <property type="match status" value="1"/>
</dbReference>
<evidence type="ECO:0000313" key="8">
    <source>
        <dbReference type="EMBL" id="MBB3703170.1"/>
    </source>
</evidence>
<dbReference type="GO" id="GO:0005737">
    <property type="term" value="C:cytoplasm"/>
    <property type="evidence" value="ECO:0007669"/>
    <property type="project" value="UniProtKB-SubCell"/>
</dbReference>
<dbReference type="GO" id="GO:0048476">
    <property type="term" value="C:Holliday junction resolvase complex"/>
    <property type="evidence" value="ECO:0007669"/>
    <property type="project" value="UniProtKB-UniRule"/>
</dbReference>
<dbReference type="GO" id="GO:0016787">
    <property type="term" value="F:hydrolase activity"/>
    <property type="evidence" value="ECO:0007669"/>
    <property type="project" value="UniProtKB-KW"/>
</dbReference>
<dbReference type="SUPFAM" id="SSF46929">
    <property type="entry name" value="DNA helicase RuvA subunit, C-terminal domain"/>
    <property type="match status" value="1"/>
</dbReference>
<reference evidence="8 9" key="1">
    <citation type="submission" date="2020-08" db="EMBL/GenBank/DDBJ databases">
        <title>Genomic Encyclopedia of Type Strains, Phase IV (KMG-IV): sequencing the most valuable type-strain genomes for metagenomic binning, comparative biology and taxonomic classification.</title>
        <authorList>
            <person name="Goeker M."/>
        </authorList>
    </citation>
    <scope>NUCLEOTIDE SEQUENCE [LARGE SCALE GENOMIC DNA]</scope>
    <source>
        <strain evidence="8 9">DSM 22548</strain>
    </source>
</reference>
<dbReference type="CDD" id="cd14332">
    <property type="entry name" value="UBA_RuvA_C"/>
    <property type="match status" value="1"/>
</dbReference>
<keyword evidence="1 6" id="KW-0963">Cytoplasm</keyword>
<keyword evidence="8" id="KW-0067">ATP-binding</keyword>
<evidence type="ECO:0000313" key="9">
    <source>
        <dbReference type="Proteomes" id="UP000541425"/>
    </source>
</evidence>
<dbReference type="InterPro" id="IPR003583">
    <property type="entry name" value="Hlx-hairpin-Hlx_DNA-bd_motif"/>
</dbReference>
<keyword evidence="8" id="KW-0547">Nucleotide-binding</keyword>
<keyword evidence="5 6" id="KW-0234">DNA repair</keyword>
<dbReference type="GO" id="GO:0000400">
    <property type="term" value="F:four-way junction DNA binding"/>
    <property type="evidence" value="ECO:0007669"/>
    <property type="project" value="UniProtKB-UniRule"/>
</dbReference>
<dbReference type="GO" id="GO:0005524">
    <property type="term" value="F:ATP binding"/>
    <property type="evidence" value="ECO:0007669"/>
    <property type="project" value="InterPro"/>
</dbReference>
<protein>
    <recommendedName>
        <fullName evidence="6">Holliday junction branch migration complex subunit RuvA</fullName>
    </recommendedName>
</protein>
<dbReference type="RefSeq" id="WP_183697256.1">
    <property type="nucleotide sequence ID" value="NZ_JACICA010000008.1"/>
</dbReference>
<dbReference type="AlphaFoldDB" id="A0A7W5UJQ0"/>
<dbReference type="GO" id="GO:0009378">
    <property type="term" value="F:four-way junction helicase activity"/>
    <property type="evidence" value="ECO:0007669"/>
    <property type="project" value="InterPro"/>
</dbReference>
<organism evidence="8 9">
    <name type="scientific">Alloprevotella rava</name>
    <dbReference type="NCBI Taxonomy" id="671218"/>
    <lineage>
        <taxon>Bacteria</taxon>
        <taxon>Pseudomonadati</taxon>
        <taxon>Bacteroidota</taxon>
        <taxon>Bacteroidia</taxon>
        <taxon>Bacteroidales</taxon>
        <taxon>Prevotellaceae</taxon>
        <taxon>Alloprevotella</taxon>
    </lineage>
</organism>
<accession>A0A7W5UJQ0</accession>
<dbReference type="Pfam" id="PF01330">
    <property type="entry name" value="RuvA_N"/>
    <property type="match status" value="1"/>
</dbReference>
<comment type="subunit">
    <text evidence="6">Homotetramer. Forms an RuvA(8)-RuvB(12)-Holliday junction (HJ) complex. HJ DNA is sandwiched between 2 RuvA tetramers; dsDNA enters through RuvA and exits via RuvB. An RuvB hexamer assembles on each DNA strand where it exits the tetramer. Each RuvB hexamer is contacted by two RuvA subunits (via domain III) on 2 adjacent RuvB subunits; this complex drives branch migration. In the full resolvosome a probable DNA-RuvA(4)-RuvB(12)-RuvC(2) complex forms which resolves the HJ.</text>
</comment>
<sequence>MIEYIKGKITNLTPAEAIIETIGIGYLLFISLNTYSALQGKEDGVLYVHEDIREDAHNLFGFYSIFERNLFRLLIGISGIGGQTARMILSAFSPKDLVGIIQNEDVRSLKSVKGIGPKAAQRIIVELKDKVMKFEGQSPSATRQTNISADIEEAIGALQTLGFPPAPAKKVVLEITKQNPSITIEGIIKLALKML</sequence>
<dbReference type="Gene3D" id="1.10.8.10">
    <property type="entry name" value="DNA helicase RuvA subunit, C-terminal domain"/>
    <property type="match status" value="1"/>
</dbReference>
<dbReference type="InterPro" id="IPR010994">
    <property type="entry name" value="RuvA_2-like"/>
</dbReference>
<evidence type="ECO:0000256" key="3">
    <source>
        <dbReference type="ARBA" id="ARBA00023125"/>
    </source>
</evidence>
<dbReference type="Proteomes" id="UP000541425">
    <property type="component" value="Unassembled WGS sequence"/>
</dbReference>
<proteinExistence type="inferred from homology"/>
<dbReference type="EMBL" id="JACICA010000008">
    <property type="protein sequence ID" value="MBB3703170.1"/>
    <property type="molecule type" value="Genomic_DNA"/>
</dbReference>
<dbReference type="InterPro" id="IPR012340">
    <property type="entry name" value="NA-bd_OB-fold"/>
</dbReference>
<keyword evidence="2 6" id="KW-0227">DNA damage</keyword>
<feature type="domain" description="Helix-hairpin-helix DNA-binding motif class 1" evidence="7">
    <location>
        <begin position="72"/>
        <end position="91"/>
    </location>
</feature>
<comment type="subcellular location">
    <subcellularLocation>
        <location evidence="6">Cytoplasm</location>
    </subcellularLocation>
</comment>
<dbReference type="GO" id="GO:0006281">
    <property type="term" value="P:DNA repair"/>
    <property type="evidence" value="ECO:0007669"/>
    <property type="project" value="UniProtKB-UniRule"/>
</dbReference>
<comment type="domain">
    <text evidence="6">Has three domains with a flexible linker between the domains II and III and assumes an 'L' shape. Domain III is highly mobile and contacts RuvB.</text>
</comment>
<dbReference type="InterPro" id="IPR013849">
    <property type="entry name" value="DNA_helicase_Holl-junc_RuvA_I"/>
</dbReference>
<dbReference type="Gene3D" id="2.40.50.140">
    <property type="entry name" value="Nucleic acid-binding proteins"/>
    <property type="match status" value="1"/>
</dbReference>
<dbReference type="Pfam" id="PF07499">
    <property type="entry name" value="RuvA_C"/>
    <property type="match status" value="1"/>
</dbReference>
<keyword evidence="8" id="KW-0378">Hydrolase</keyword>
<comment type="function">
    <text evidence="6">The RuvA-RuvB-RuvC complex processes Holliday junction (HJ) DNA during genetic recombination and DNA repair, while the RuvA-RuvB complex plays an important role in the rescue of blocked DNA replication forks via replication fork reversal (RFR). RuvA specifically binds to HJ cruciform DNA, conferring on it an open structure. The RuvB hexamer acts as an ATP-dependent pump, pulling dsDNA into and through the RuvAB complex. HJ branch migration allows RuvC to scan DNA until it finds its consensus sequence, where it cleaves and resolves the cruciform DNA.</text>
</comment>
<keyword evidence="8" id="KW-0347">Helicase</keyword>
<dbReference type="SMART" id="SM00278">
    <property type="entry name" value="HhH1"/>
    <property type="match status" value="2"/>
</dbReference>
<evidence type="ECO:0000256" key="1">
    <source>
        <dbReference type="ARBA" id="ARBA00022490"/>
    </source>
</evidence>
<evidence type="ECO:0000256" key="5">
    <source>
        <dbReference type="ARBA" id="ARBA00023204"/>
    </source>
</evidence>
<evidence type="ECO:0000259" key="7">
    <source>
        <dbReference type="SMART" id="SM00278"/>
    </source>
</evidence>
<dbReference type="GO" id="GO:0009379">
    <property type="term" value="C:Holliday junction helicase complex"/>
    <property type="evidence" value="ECO:0007669"/>
    <property type="project" value="InterPro"/>
</dbReference>
<feature type="region of interest" description="Domain II" evidence="6">
    <location>
        <begin position="64"/>
        <end position="141"/>
    </location>
</feature>
<comment type="caution">
    <text evidence="8">The sequence shown here is derived from an EMBL/GenBank/DDBJ whole genome shotgun (WGS) entry which is preliminary data.</text>
</comment>
<dbReference type="Gene3D" id="1.10.150.20">
    <property type="entry name" value="5' to 3' exonuclease, C-terminal subdomain"/>
    <property type="match status" value="1"/>
</dbReference>
<comment type="caution">
    <text evidence="6">Lacks conserved residue(s) required for the propagation of feature annotation.</text>
</comment>
<keyword evidence="3 6" id="KW-0238">DNA-binding</keyword>
<keyword evidence="4 6" id="KW-0233">DNA recombination</keyword>
<dbReference type="InterPro" id="IPR011114">
    <property type="entry name" value="RuvA_C"/>
</dbReference>
<dbReference type="InterPro" id="IPR000085">
    <property type="entry name" value="RuvA"/>
</dbReference>
<comment type="similarity">
    <text evidence="6">Belongs to the RuvA family.</text>
</comment>
<name>A0A7W5UJQ0_9BACT</name>
<evidence type="ECO:0000256" key="6">
    <source>
        <dbReference type="HAMAP-Rule" id="MF_00031"/>
    </source>
</evidence>
<evidence type="ECO:0000256" key="2">
    <source>
        <dbReference type="ARBA" id="ARBA00022763"/>
    </source>
</evidence>
<dbReference type="HAMAP" id="MF_00031">
    <property type="entry name" value="DNA_HJ_migration_RuvA"/>
    <property type="match status" value="1"/>
</dbReference>
<dbReference type="SUPFAM" id="SSF50249">
    <property type="entry name" value="Nucleic acid-binding proteins"/>
    <property type="match status" value="1"/>
</dbReference>
<dbReference type="SUPFAM" id="SSF47781">
    <property type="entry name" value="RuvA domain 2-like"/>
    <property type="match status" value="1"/>
</dbReference>
<feature type="domain" description="Helix-hairpin-helix DNA-binding motif class 1" evidence="7">
    <location>
        <begin position="107"/>
        <end position="126"/>
    </location>
</feature>
<dbReference type="NCBIfam" id="TIGR00084">
    <property type="entry name" value="ruvA"/>
    <property type="match status" value="1"/>
</dbReference>
<gene>
    <name evidence="6" type="primary">ruvA</name>
    <name evidence="8" type="ORF">FHS60_001648</name>
</gene>
<dbReference type="GO" id="GO:0006310">
    <property type="term" value="P:DNA recombination"/>
    <property type="evidence" value="ECO:0007669"/>
    <property type="project" value="UniProtKB-UniRule"/>
</dbReference>
<dbReference type="InterPro" id="IPR036267">
    <property type="entry name" value="RuvA_C_sf"/>
</dbReference>
<evidence type="ECO:0000256" key="4">
    <source>
        <dbReference type="ARBA" id="ARBA00023172"/>
    </source>
</evidence>